<accession>A0ABQ3ENL2</accession>
<reference evidence="14" key="1">
    <citation type="journal article" date="2019" name="Int. J. Syst. Evol. Microbiol.">
        <title>The Global Catalogue of Microorganisms (GCM) 10K type strain sequencing project: providing services to taxonomists for standard genome sequencing and annotation.</title>
        <authorList>
            <consortium name="The Broad Institute Genomics Platform"/>
            <consortium name="The Broad Institute Genome Sequencing Center for Infectious Disease"/>
            <person name="Wu L."/>
            <person name="Ma J."/>
        </authorList>
    </citation>
    <scope>NUCLEOTIDE SEQUENCE [LARGE SCALE GENOMIC DNA]</scope>
    <source>
        <strain evidence="14">KCTC 12861</strain>
    </source>
</reference>
<evidence type="ECO:0000256" key="11">
    <source>
        <dbReference type="RuleBase" id="RU004253"/>
    </source>
</evidence>
<dbReference type="EC" id="2.5.1.3" evidence="10"/>
<evidence type="ECO:0000313" key="13">
    <source>
        <dbReference type="EMBL" id="GHB48600.1"/>
    </source>
</evidence>
<keyword evidence="5" id="KW-0460">Magnesium</keyword>
<comment type="catalytic activity">
    <reaction evidence="7 10">
        <text>4-methyl-5-(2-phosphooxyethyl)-thiazole + 4-amino-2-methyl-5-(diphosphooxymethyl)pyrimidine + H(+) = thiamine phosphate + diphosphate</text>
        <dbReference type="Rhea" id="RHEA:22328"/>
        <dbReference type="ChEBI" id="CHEBI:15378"/>
        <dbReference type="ChEBI" id="CHEBI:33019"/>
        <dbReference type="ChEBI" id="CHEBI:37575"/>
        <dbReference type="ChEBI" id="CHEBI:57841"/>
        <dbReference type="ChEBI" id="CHEBI:58296"/>
        <dbReference type="EC" id="2.5.1.3"/>
    </reaction>
</comment>
<evidence type="ECO:0000256" key="2">
    <source>
        <dbReference type="ARBA" id="ARBA00005165"/>
    </source>
</evidence>
<evidence type="ECO:0000256" key="10">
    <source>
        <dbReference type="RuleBase" id="RU003826"/>
    </source>
</evidence>
<dbReference type="Gene3D" id="3.20.20.70">
    <property type="entry name" value="Aldolase class I"/>
    <property type="match status" value="1"/>
</dbReference>
<comment type="caution">
    <text evidence="13">The sequence shown here is derived from an EMBL/GenBank/DDBJ whole genome shotgun (WGS) entry which is preliminary data.</text>
</comment>
<keyword evidence="4" id="KW-0479">Metal-binding</keyword>
<dbReference type="RefSeq" id="WP_189438812.1">
    <property type="nucleotide sequence ID" value="NZ_BMXE01000011.1"/>
</dbReference>
<evidence type="ECO:0000256" key="8">
    <source>
        <dbReference type="ARBA" id="ARBA00047851"/>
    </source>
</evidence>
<dbReference type="NCBIfam" id="NF000734">
    <property type="entry name" value="PRK00043.1-5"/>
    <property type="match status" value="1"/>
</dbReference>
<comment type="catalytic activity">
    <reaction evidence="8 10">
        <text>2-(2-carboxy-4-methylthiazol-5-yl)ethyl phosphate + 4-amino-2-methyl-5-(diphosphooxymethyl)pyrimidine + 2 H(+) = thiamine phosphate + CO2 + diphosphate</text>
        <dbReference type="Rhea" id="RHEA:47848"/>
        <dbReference type="ChEBI" id="CHEBI:15378"/>
        <dbReference type="ChEBI" id="CHEBI:16526"/>
        <dbReference type="ChEBI" id="CHEBI:33019"/>
        <dbReference type="ChEBI" id="CHEBI:37575"/>
        <dbReference type="ChEBI" id="CHEBI:57841"/>
        <dbReference type="ChEBI" id="CHEBI:62890"/>
        <dbReference type="EC" id="2.5.1.3"/>
    </reaction>
</comment>
<organism evidence="13 14">
    <name type="scientific">Pseudovibrio japonicus</name>
    <dbReference type="NCBI Taxonomy" id="366534"/>
    <lineage>
        <taxon>Bacteria</taxon>
        <taxon>Pseudomonadati</taxon>
        <taxon>Pseudomonadota</taxon>
        <taxon>Alphaproteobacteria</taxon>
        <taxon>Hyphomicrobiales</taxon>
        <taxon>Stappiaceae</taxon>
        <taxon>Pseudovibrio</taxon>
    </lineage>
</organism>
<dbReference type="Proteomes" id="UP000637980">
    <property type="component" value="Unassembled WGS sequence"/>
</dbReference>
<evidence type="ECO:0000256" key="7">
    <source>
        <dbReference type="ARBA" id="ARBA00047334"/>
    </source>
</evidence>
<protein>
    <recommendedName>
        <fullName evidence="10">Thiamine-phosphate synthase</fullName>
        <ecNumber evidence="10">2.5.1.3</ecNumber>
    </recommendedName>
    <alternativeName>
        <fullName evidence="10">Thiamine-phosphate pyrophosphorylase</fullName>
    </alternativeName>
</protein>
<evidence type="ECO:0000259" key="12">
    <source>
        <dbReference type="Pfam" id="PF02581"/>
    </source>
</evidence>
<evidence type="ECO:0000256" key="4">
    <source>
        <dbReference type="ARBA" id="ARBA00022723"/>
    </source>
</evidence>
<keyword evidence="14" id="KW-1185">Reference proteome</keyword>
<dbReference type="InterPro" id="IPR036206">
    <property type="entry name" value="ThiamineP_synth_sf"/>
</dbReference>
<dbReference type="EMBL" id="BMXE01000011">
    <property type="protein sequence ID" value="GHB48600.1"/>
    <property type="molecule type" value="Genomic_DNA"/>
</dbReference>
<dbReference type="NCBIfam" id="TIGR00693">
    <property type="entry name" value="thiE"/>
    <property type="match status" value="1"/>
</dbReference>
<dbReference type="SUPFAM" id="SSF51391">
    <property type="entry name" value="Thiamin phosphate synthase"/>
    <property type="match status" value="1"/>
</dbReference>
<name>A0ABQ3ENL2_9HYPH</name>
<sequence>MLHRFYLIIDSAEWLPRILPLGVKFIQLRIKDKSEDEIRTQVRQAKQLCNKAGAVLVVNDHWQAAYDANVGYVHLGQEDLKTADFHALRSAGIYYGVSTHDEAELDTALALDPEYVALGPIYKSTSKELTWQPQGLETLKRWRARTDKHLVAIGGITLERASDVYASGADSVAIISDVTAAQDPEQRITQWLETSKSW</sequence>
<keyword evidence="6 10" id="KW-0784">Thiamine biosynthesis</keyword>
<comment type="similarity">
    <text evidence="10">Belongs to the thiamine-phosphate synthase family.</text>
</comment>
<proteinExistence type="inferred from homology"/>
<comment type="cofactor">
    <cofactor evidence="1">
        <name>Mg(2+)</name>
        <dbReference type="ChEBI" id="CHEBI:18420"/>
    </cofactor>
</comment>
<feature type="domain" description="Thiamine phosphate synthase/TenI" evidence="12">
    <location>
        <begin position="11"/>
        <end position="178"/>
    </location>
</feature>
<evidence type="ECO:0000256" key="9">
    <source>
        <dbReference type="ARBA" id="ARBA00047883"/>
    </source>
</evidence>
<dbReference type="PANTHER" id="PTHR20857">
    <property type="entry name" value="THIAMINE-PHOSPHATE PYROPHOSPHORYLASE"/>
    <property type="match status" value="1"/>
</dbReference>
<dbReference type="InterPro" id="IPR034291">
    <property type="entry name" value="TMP_synthase"/>
</dbReference>
<evidence type="ECO:0000256" key="5">
    <source>
        <dbReference type="ARBA" id="ARBA00022842"/>
    </source>
</evidence>
<evidence type="ECO:0000256" key="3">
    <source>
        <dbReference type="ARBA" id="ARBA00022679"/>
    </source>
</evidence>
<evidence type="ECO:0000256" key="6">
    <source>
        <dbReference type="ARBA" id="ARBA00022977"/>
    </source>
</evidence>
<keyword evidence="3 10" id="KW-0808">Transferase</keyword>
<dbReference type="PANTHER" id="PTHR20857:SF15">
    <property type="entry name" value="THIAMINE-PHOSPHATE SYNTHASE"/>
    <property type="match status" value="1"/>
</dbReference>
<comment type="pathway">
    <text evidence="2 11">Cofactor biosynthesis; thiamine diphosphate biosynthesis; thiamine phosphate from 4-amino-2-methyl-5-diphosphomethylpyrimidine and 4-methyl-5-(2-phosphoethyl)-thiazole: step 1/1.</text>
</comment>
<dbReference type="InterPro" id="IPR013785">
    <property type="entry name" value="Aldolase_TIM"/>
</dbReference>
<dbReference type="CDD" id="cd00564">
    <property type="entry name" value="TMP_TenI"/>
    <property type="match status" value="1"/>
</dbReference>
<evidence type="ECO:0000313" key="14">
    <source>
        <dbReference type="Proteomes" id="UP000637980"/>
    </source>
</evidence>
<comment type="catalytic activity">
    <reaction evidence="9 10">
        <text>2-[(2R,5Z)-2-carboxy-4-methylthiazol-5(2H)-ylidene]ethyl phosphate + 4-amino-2-methyl-5-(diphosphooxymethyl)pyrimidine + 2 H(+) = thiamine phosphate + CO2 + diphosphate</text>
        <dbReference type="Rhea" id="RHEA:47844"/>
        <dbReference type="ChEBI" id="CHEBI:15378"/>
        <dbReference type="ChEBI" id="CHEBI:16526"/>
        <dbReference type="ChEBI" id="CHEBI:33019"/>
        <dbReference type="ChEBI" id="CHEBI:37575"/>
        <dbReference type="ChEBI" id="CHEBI:57841"/>
        <dbReference type="ChEBI" id="CHEBI:62899"/>
        <dbReference type="EC" id="2.5.1.3"/>
    </reaction>
</comment>
<dbReference type="InterPro" id="IPR022998">
    <property type="entry name" value="ThiamineP_synth_TenI"/>
</dbReference>
<evidence type="ECO:0000256" key="1">
    <source>
        <dbReference type="ARBA" id="ARBA00001946"/>
    </source>
</evidence>
<dbReference type="Pfam" id="PF02581">
    <property type="entry name" value="TMP-TENI"/>
    <property type="match status" value="1"/>
</dbReference>
<gene>
    <name evidence="13" type="primary">thiE</name>
    <name evidence="13" type="ORF">GCM10007094_42340</name>
</gene>